<dbReference type="AlphaFoldDB" id="A0A9P8P2E3"/>
<dbReference type="RefSeq" id="XP_046060216.1">
    <property type="nucleotide sequence ID" value="XM_046206451.1"/>
</dbReference>
<reference evidence="1" key="1">
    <citation type="journal article" date="2021" name="Open Biol.">
        <title>Shared evolutionary footprints suggest mitochondrial oxidative damage underlies multiple complex I losses in fungi.</title>
        <authorList>
            <person name="Schikora-Tamarit M.A."/>
            <person name="Marcet-Houben M."/>
            <person name="Nosek J."/>
            <person name="Gabaldon T."/>
        </authorList>
    </citation>
    <scope>NUCLEOTIDE SEQUENCE</scope>
    <source>
        <strain evidence="1">CBS6075</strain>
    </source>
</reference>
<protein>
    <submittedName>
        <fullName evidence="1">Uncharacterized protein</fullName>
    </submittedName>
</protein>
<gene>
    <name evidence="1" type="ORF">OGAPHI_005283</name>
</gene>
<keyword evidence="2" id="KW-1185">Reference proteome</keyword>
<proteinExistence type="predicted"/>
<comment type="caution">
    <text evidence="1">The sequence shown here is derived from an EMBL/GenBank/DDBJ whole genome shotgun (WGS) entry which is preliminary data.</text>
</comment>
<accession>A0A9P8P2E3</accession>
<name>A0A9P8P2E3_9ASCO</name>
<dbReference type="EMBL" id="JAEUBE010000366">
    <property type="protein sequence ID" value="KAH3663880.1"/>
    <property type="molecule type" value="Genomic_DNA"/>
</dbReference>
<reference evidence="1" key="2">
    <citation type="submission" date="2021-01" db="EMBL/GenBank/DDBJ databases">
        <authorList>
            <person name="Schikora-Tamarit M.A."/>
        </authorList>
    </citation>
    <scope>NUCLEOTIDE SEQUENCE</scope>
    <source>
        <strain evidence="1">CBS6075</strain>
    </source>
</reference>
<dbReference type="GeneID" id="70237247"/>
<sequence length="140" mass="14775">MLTFKWFVSGGNSGVVEVFVAEGIGPALDDNLVGNVPLLCRVLIPTLDADETEHEFNGSAKLEASPAGSDIMKLDRSIEGTGCCIVAGCLSWGGVNNISGACWKSPNKGMPCCIKFDLLETAKVFAGNYGQITNVDKCGW</sequence>
<organism evidence="1 2">
    <name type="scientific">Ogataea philodendri</name>
    <dbReference type="NCBI Taxonomy" id="1378263"/>
    <lineage>
        <taxon>Eukaryota</taxon>
        <taxon>Fungi</taxon>
        <taxon>Dikarya</taxon>
        <taxon>Ascomycota</taxon>
        <taxon>Saccharomycotina</taxon>
        <taxon>Pichiomycetes</taxon>
        <taxon>Pichiales</taxon>
        <taxon>Pichiaceae</taxon>
        <taxon>Ogataea</taxon>
    </lineage>
</organism>
<evidence type="ECO:0000313" key="1">
    <source>
        <dbReference type="EMBL" id="KAH3663880.1"/>
    </source>
</evidence>
<evidence type="ECO:0000313" key="2">
    <source>
        <dbReference type="Proteomes" id="UP000769157"/>
    </source>
</evidence>
<dbReference type="Proteomes" id="UP000769157">
    <property type="component" value="Unassembled WGS sequence"/>
</dbReference>